<evidence type="ECO:0000256" key="1">
    <source>
        <dbReference type="ARBA" id="ARBA00022491"/>
    </source>
</evidence>
<dbReference type="Pfam" id="PF00356">
    <property type="entry name" value="LacI"/>
    <property type="match status" value="1"/>
</dbReference>
<keyword evidence="3" id="KW-0238">DNA-binding</keyword>
<organism evidence="6 7">
    <name type="scientific">Zemynaea arenosa</name>
    <dbReference type="NCBI Taxonomy" id="2561931"/>
    <lineage>
        <taxon>Bacteria</taxon>
        <taxon>Pseudomonadati</taxon>
        <taxon>Pseudomonadota</taxon>
        <taxon>Betaproteobacteria</taxon>
        <taxon>Burkholderiales</taxon>
        <taxon>Oxalobacteraceae</taxon>
        <taxon>Telluria group</taxon>
        <taxon>Zemynaea</taxon>
    </lineage>
</organism>
<dbReference type="EMBL" id="SPVF01000268">
    <property type="protein sequence ID" value="TFW11283.1"/>
    <property type="molecule type" value="Genomic_DNA"/>
</dbReference>
<name>A0A4Y9RQW8_9BURK</name>
<evidence type="ECO:0000256" key="4">
    <source>
        <dbReference type="ARBA" id="ARBA00023163"/>
    </source>
</evidence>
<dbReference type="Proteomes" id="UP000298438">
    <property type="component" value="Unassembled WGS sequence"/>
</dbReference>
<dbReference type="Gene3D" id="1.10.260.40">
    <property type="entry name" value="lambda repressor-like DNA-binding domains"/>
    <property type="match status" value="1"/>
</dbReference>
<dbReference type="InterPro" id="IPR000843">
    <property type="entry name" value="HTH_LacI"/>
</dbReference>
<reference evidence="6 7" key="1">
    <citation type="submission" date="2019-03" db="EMBL/GenBank/DDBJ databases">
        <title>Draft Genome Sequence of Massilia arenosa sp. nov., a Novel Massilia Species Isolated from a Sandy-loam Maize Soil.</title>
        <authorList>
            <person name="Raths R."/>
            <person name="Peta V."/>
            <person name="Bucking H."/>
        </authorList>
    </citation>
    <scope>NUCLEOTIDE SEQUENCE [LARGE SCALE GENOMIC DNA]</scope>
    <source>
        <strain evidence="6 7">MC02</strain>
    </source>
</reference>
<sequence>MTSTAIPVSNSIADIKALIRRESRRVTSYDVASLAGVSQSAVSRCFKPGASVSKATYARVMKAAQELDYTPNAAARSLITRRSNLVAVLVSESAVSFYPDVLNELTRQFAERGMRIVLFTFVHESQLDSTLADVWQHQIDGAVVSARMLPSQIAEFERRGVPFVLFNRHLRDQSVNAIVCDQVEAARTMASRLAAAGHKRFAIIDGPADSTIAQDRRRGISERLAELGLPAPVVVSGGLDYTSGARGMREVIERCGMPPDAVMCGNDMMAIGCLDTARHEFKISVPHQMSITGFDGIAQSSWLCYNLTTLRQPVQSMAVAAADMLVGLARQLERAPERRVFSAVFVDGATARLGPAF</sequence>
<protein>
    <submittedName>
        <fullName evidence="6">LacI family transcriptional regulator</fullName>
    </submittedName>
</protein>
<evidence type="ECO:0000256" key="2">
    <source>
        <dbReference type="ARBA" id="ARBA00023015"/>
    </source>
</evidence>
<dbReference type="InterPro" id="IPR010982">
    <property type="entry name" value="Lambda_DNA-bd_dom_sf"/>
</dbReference>
<dbReference type="SUPFAM" id="SSF53822">
    <property type="entry name" value="Periplasmic binding protein-like I"/>
    <property type="match status" value="1"/>
</dbReference>
<dbReference type="InterPro" id="IPR046335">
    <property type="entry name" value="LacI/GalR-like_sensor"/>
</dbReference>
<accession>A0A4Y9RQW8</accession>
<keyword evidence="4" id="KW-0804">Transcription</keyword>
<evidence type="ECO:0000256" key="3">
    <source>
        <dbReference type="ARBA" id="ARBA00023125"/>
    </source>
</evidence>
<gene>
    <name evidence="6" type="ORF">E4L96_21975</name>
</gene>
<dbReference type="GO" id="GO:0003700">
    <property type="term" value="F:DNA-binding transcription factor activity"/>
    <property type="evidence" value="ECO:0007669"/>
    <property type="project" value="TreeGrafter"/>
</dbReference>
<dbReference type="RefSeq" id="WP_135209362.1">
    <property type="nucleotide sequence ID" value="NZ_SPVF01000268.1"/>
</dbReference>
<feature type="domain" description="HTH lacI-type" evidence="5">
    <location>
        <begin position="26"/>
        <end position="80"/>
    </location>
</feature>
<dbReference type="SMART" id="SM00354">
    <property type="entry name" value="HTH_LACI"/>
    <property type="match status" value="1"/>
</dbReference>
<keyword evidence="1" id="KW-0678">Repressor</keyword>
<evidence type="ECO:0000313" key="7">
    <source>
        <dbReference type="Proteomes" id="UP000298438"/>
    </source>
</evidence>
<dbReference type="Pfam" id="PF13377">
    <property type="entry name" value="Peripla_BP_3"/>
    <property type="match status" value="1"/>
</dbReference>
<comment type="caution">
    <text evidence="6">The sequence shown here is derived from an EMBL/GenBank/DDBJ whole genome shotgun (WGS) entry which is preliminary data.</text>
</comment>
<dbReference type="PROSITE" id="PS50932">
    <property type="entry name" value="HTH_LACI_2"/>
    <property type="match status" value="1"/>
</dbReference>
<dbReference type="AlphaFoldDB" id="A0A4Y9RQW8"/>
<dbReference type="OrthoDB" id="269117at2"/>
<dbReference type="GO" id="GO:0000976">
    <property type="term" value="F:transcription cis-regulatory region binding"/>
    <property type="evidence" value="ECO:0007669"/>
    <property type="project" value="TreeGrafter"/>
</dbReference>
<evidence type="ECO:0000259" key="5">
    <source>
        <dbReference type="PROSITE" id="PS50932"/>
    </source>
</evidence>
<proteinExistence type="predicted"/>
<keyword evidence="2" id="KW-0805">Transcription regulation</keyword>
<dbReference type="SUPFAM" id="SSF47413">
    <property type="entry name" value="lambda repressor-like DNA-binding domains"/>
    <property type="match status" value="1"/>
</dbReference>
<dbReference type="PANTHER" id="PTHR30146">
    <property type="entry name" value="LACI-RELATED TRANSCRIPTIONAL REPRESSOR"/>
    <property type="match status" value="1"/>
</dbReference>
<evidence type="ECO:0000313" key="6">
    <source>
        <dbReference type="EMBL" id="TFW11283.1"/>
    </source>
</evidence>
<dbReference type="InterPro" id="IPR028082">
    <property type="entry name" value="Peripla_BP_I"/>
</dbReference>
<dbReference type="Gene3D" id="3.40.50.2300">
    <property type="match status" value="2"/>
</dbReference>
<keyword evidence="7" id="KW-1185">Reference proteome</keyword>
<dbReference type="PANTHER" id="PTHR30146:SF95">
    <property type="entry name" value="RIBOSE OPERON REPRESSOR"/>
    <property type="match status" value="1"/>
</dbReference>
<dbReference type="CDD" id="cd06278">
    <property type="entry name" value="PBP1_LacI-like"/>
    <property type="match status" value="1"/>
</dbReference>
<dbReference type="CDD" id="cd01392">
    <property type="entry name" value="HTH_LacI"/>
    <property type="match status" value="1"/>
</dbReference>